<dbReference type="Proteomes" id="UP000610594">
    <property type="component" value="Unassembled WGS sequence"/>
</dbReference>
<keyword evidence="6" id="KW-1185">Reference proteome</keyword>
<comment type="caution">
    <text evidence="5">The sequence shown here is derived from an EMBL/GenBank/DDBJ whole genome shotgun (WGS) entry which is preliminary data.</text>
</comment>
<protein>
    <submittedName>
        <fullName evidence="5">DUF4157 domain-containing protein</fullName>
    </submittedName>
</protein>
<reference evidence="5 6" key="1">
    <citation type="submission" date="2019-10" db="EMBL/GenBank/DDBJ databases">
        <title>Taxonomy of Antarctic Massilia spp.: description of Massilia rubra sp. nov., Massilia aquatica sp. nov., Massilia mucilaginosa sp. nov., Massilia frigida sp. nov. isolated from streams, lakes and regoliths.</title>
        <authorList>
            <person name="Holochova P."/>
            <person name="Sedlacek I."/>
            <person name="Kralova S."/>
            <person name="Maslanova I."/>
            <person name="Busse H.-J."/>
            <person name="Stankova E."/>
            <person name="Vrbovska V."/>
            <person name="Kovarovic V."/>
            <person name="Bartak M."/>
            <person name="Svec P."/>
            <person name="Pantucek R."/>
        </authorList>
    </citation>
    <scope>NUCLEOTIDE SEQUENCE [LARGE SCALE GENOMIC DNA]</scope>
    <source>
        <strain evidence="5 6">CCM 8694</strain>
    </source>
</reference>
<keyword evidence="1" id="KW-0175">Coiled coil</keyword>
<dbReference type="EMBL" id="WHJF01000058">
    <property type="protein sequence ID" value="NHZ64618.1"/>
    <property type="molecule type" value="Genomic_DNA"/>
</dbReference>
<feature type="transmembrane region" description="Helical" evidence="3">
    <location>
        <begin position="731"/>
        <end position="749"/>
    </location>
</feature>
<keyword evidence="3" id="KW-1133">Transmembrane helix</keyword>
<dbReference type="Pfam" id="PF13699">
    <property type="entry name" value="eCIS_core"/>
    <property type="match status" value="1"/>
</dbReference>
<evidence type="ECO:0000313" key="5">
    <source>
        <dbReference type="EMBL" id="NHZ64618.1"/>
    </source>
</evidence>
<proteinExistence type="predicted"/>
<feature type="transmembrane region" description="Helical" evidence="3">
    <location>
        <begin position="667"/>
        <end position="685"/>
    </location>
</feature>
<sequence length="1090" mass="117461">MRAERIAARVALAERRPAQAVALARQPAAAQSPAQSPAQGLRQRLGNQGTQALLASASAPAIECMRVTAPNDPAEIEAQAVASRVMRIAAPEPVSASGAAIARAPAGPAPAAPASIDTAGGTPLPAPVRSFMEPRFGADFSKVRIHTGEAAAAQSAQLNANAFALGQNVFFGRGQYQPDTAAGKELIAHELTHTIQQGASPQGGAVRRSAAPAVTEHVSPRVQGDFLGIPNPREYFARRAAAVPGFTMLTVVIGFNPINNARVDRNAGNILRGAIEMIPGGNLITEALNNHGVFDSVSGWAAGQFQALRDIGAALWQDIENFISRFSLLDLRDPGALWDRAWAIVARPLDRIRAFAVALKDGIVNLIKDAILRPVAAFARSTRGYPLLCTVMGRDPITGEPVAQDPVSLLGEFMKFIGEEEIWANMQRANAIPRAFAWFRGALGALRGFVNEIPGLFMQAFRALQIVDILLVPRAFARLAGVFGGFAARFLSWGADAAWNLLEIIFDVVSPGALAYIKRTGSALKSILRNPLPFVGNLVRAAKQGFLNFGANFMTHLRTGLIEWLTGSLPGIYIPRALSLTEIAKFAFSVLGLTWANIRQKLVRATSETVVKSLETSFDIVATLVREGPAAAWDKIKEQLANLQQMVIGGISDFVVDMVVQRALPRLAAMFIPGAGFISAILSIYDTVMVFVHRISQIVQVVTGFIDSIVNIAAGDIGAAATRVESTLARLLSLAIHFLAGFAGMGRVADRIMGIFARIRAPIDRALDWLVNWIVTTARKLGRMVVQAGVPQDPKERLKLGLRAAVTAVNALRGNRVTGAMITPVLAAIKIRYGLRTLEPVAAPDGWWIEAEINPRDREKTNKRTGPPTAEVSVAQAVRALRGGAKNVTVRTEADARAVVAQAFPQALERTGPGPLSAIPNPDIASSVKKFRKDANDLMLFHVDTKRYKVADILPAIRAEIERKQTHIRSGQETITYLVNEMSARQARHTGPEPAGARRDFTDRIAGLRARADELERDIGRLRKAQDNFAHALPEYTRLEQEGVLYGHTPVAAEHPHRTNPHINVEYTPSQASATSAEGVVVTIYISQVR</sequence>
<name>A0ABX0MVX2_9BURK</name>
<evidence type="ECO:0000313" key="6">
    <source>
        <dbReference type="Proteomes" id="UP000610594"/>
    </source>
</evidence>
<evidence type="ECO:0000256" key="3">
    <source>
        <dbReference type="SAM" id="Phobius"/>
    </source>
</evidence>
<keyword evidence="3" id="KW-0472">Membrane</keyword>
<accession>A0ABX0MVX2</accession>
<feature type="region of interest" description="Disordered" evidence="2">
    <location>
        <begin position="23"/>
        <end position="44"/>
    </location>
</feature>
<feature type="compositionally biased region" description="Low complexity" evidence="2">
    <location>
        <begin position="23"/>
        <end position="39"/>
    </location>
</feature>
<feature type="coiled-coil region" evidence="1">
    <location>
        <begin position="998"/>
        <end position="1025"/>
    </location>
</feature>
<dbReference type="RefSeq" id="WP_167238652.1">
    <property type="nucleotide sequence ID" value="NZ_WHJF01000058.1"/>
</dbReference>
<keyword evidence="3" id="KW-0812">Transmembrane</keyword>
<evidence type="ECO:0000256" key="2">
    <source>
        <dbReference type="SAM" id="MobiDB-lite"/>
    </source>
</evidence>
<organism evidence="5 6">
    <name type="scientific">Massilia genomosp. 1</name>
    <dbReference type="NCBI Taxonomy" id="2609280"/>
    <lineage>
        <taxon>Bacteria</taxon>
        <taxon>Pseudomonadati</taxon>
        <taxon>Pseudomonadota</taxon>
        <taxon>Betaproteobacteria</taxon>
        <taxon>Burkholderiales</taxon>
        <taxon>Oxalobacteraceae</taxon>
        <taxon>Telluria group</taxon>
        <taxon>Massilia</taxon>
    </lineage>
</organism>
<evidence type="ECO:0000259" key="4">
    <source>
        <dbReference type="Pfam" id="PF13699"/>
    </source>
</evidence>
<evidence type="ECO:0000256" key="1">
    <source>
        <dbReference type="SAM" id="Coils"/>
    </source>
</evidence>
<dbReference type="InterPro" id="IPR025295">
    <property type="entry name" value="eCIS_core_dom"/>
</dbReference>
<gene>
    <name evidence="5" type="ORF">F1735_20325</name>
</gene>
<feature type="domain" description="eCIS core" evidence="4">
    <location>
        <begin position="123"/>
        <end position="199"/>
    </location>
</feature>